<sequence length="116" mass="12449">MDDRLEAVGGEARADRSLNGCGNFSGRDLVAEGFWGTVQDPRSGLEGKERLLIRGTGWYLVWRFSVSFAAAATIITGPSSILLTWCTPVCTVRICSAADGDVTANRTSLGKFFGNE</sequence>
<dbReference type="RefSeq" id="WP_054608716.1">
    <property type="nucleotide sequence ID" value="NZ_AP025160.1"/>
</dbReference>
<evidence type="ECO:0000313" key="2">
    <source>
        <dbReference type="Proteomes" id="UP000248886"/>
    </source>
</evidence>
<reference evidence="1 2" key="1">
    <citation type="submission" date="2018-06" db="EMBL/GenBank/DDBJ databases">
        <title>Draft sequence of Acidithiobacillus ferrooxidans CCM 4253.</title>
        <authorList>
            <person name="Moya-Beltran A."/>
            <person name="Castro M."/>
            <person name="Covarrubias P.C."/>
            <person name="Issotta F."/>
            <person name="Janiczek O."/>
            <person name="Mandl M."/>
            <person name="Kucera J."/>
            <person name="Quatrini R."/>
        </authorList>
    </citation>
    <scope>NUCLEOTIDE SEQUENCE [LARGE SCALE GENOMIC DNA]</scope>
    <source>
        <strain evidence="1 2">CCM 4253</strain>
    </source>
</reference>
<gene>
    <name evidence="1" type="ORF">DN052_04900</name>
</gene>
<dbReference type="Proteomes" id="UP000248886">
    <property type="component" value="Unassembled WGS sequence"/>
</dbReference>
<organism evidence="1 2">
    <name type="scientific">Acidithiobacillus ferrooxidans</name>
    <name type="common">Thiobacillus ferrooxidans</name>
    <dbReference type="NCBI Taxonomy" id="920"/>
    <lineage>
        <taxon>Bacteria</taxon>
        <taxon>Pseudomonadati</taxon>
        <taxon>Pseudomonadota</taxon>
        <taxon>Acidithiobacillia</taxon>
        <taxon>Acidithiobacillales</taxon>
        <taxon>Acidithiobacillaceae</taxon>
        <taxon>Acidithiobacillus</taxon>
    </lineage>
</organism>
<comment type="caution">
    <text evidence="1">The sequence shown here is derived from an EMBL/GenBank/DDBJ whole genome shotgun (WGS) entry which is preliminary data.</text>
</comment>
<protein>
    <submittedName>
        <fullName evidence="1">Uncharacterized protein</fullName>
    </submittedName>
</protein>
<proteinExistence type="predicted"/>
<dbReference type="EMBL" id="QKQP01000001">
    <property type="protein sequence ID" value="PZD82359.1"/>
    <property type="molecule type" value="Genomic_DNA"/>
</dbReference>
<name>A0A2W1K6D6_ACIFR</name>
<evidence type="ECO:0000313" key="1">
    <source>
        <dbReference type="EMBL" id="PZD82359.1"/>
    </source>
</evidence>
<accession>A0A2W1K6D6</accession>
<dbReference type="AlphaFoldDB" id="A0A2W1K6D6"/>